<evidence type="ECO:0000313" key="3">
    <source>
        <dbReference type="EMBL" id="SFP52160.1"/>
    </source>
</evidence>
<dbReference type="Pfam" id="PF13432">
    <property type="entry name" value="TPR_16"/>
    <property type="match status" value="1"/>
</dbReference>
<dbReference type="SUPFAM" id="SSF48452">
    <property type="entry name" value="TPR-like"/>
    <property type="match status" value="1"/>
</dbReference>
<protein>
    <submittedName>
        <fullName evidence="3">Tetratricopeptide repeat-containing protein</fullName>
    </submittedName>
</protein>
<gene>
    <name evidence="3" type="ORF">SAMN03084138_02410</name>
</gene>
<dbReference type="InterPro" id="IPR011990">
    <property type="entry name" value="TPR-like_helical_dom_sf"/>
</dbReference>
<organism evidence="3 4">
    <name type="scientific">Enterovibrio norvegicus DSM 15893</name>
    <dbReference type="NCBI Taxonomy" id="1121869"/>
    <lineage>
        <taxon>Bacteria</taxon>
        <taxon>Pseudomonadati</taxon>
        <taxon>Pseudomonadota</taxon>
        <taxon>Gammaproteobacteria</taxon>
        <taxon>Vibrionales</taxon>
        <taxon>Vibrionaceae</taxon>
        <taxon>Enterovibrio</taxon>
    </lineage>
</organism>
<dbReference type="AlphaFoldDB" id="A0A1I5R1B0"/>
<reference evidence="3 4" key="1">
    <citation type="submission" date="2016-10" db="EMBL/GenBank/DDBJ databases">
        <authorList>
            <person name="de Groot N.N."/>
        </authorList>
    </citation>
    <scope>NUCLEOTIDE SEQUENCE [LARGE SCALE GENOMIC DNA]</scope>
    <source>
        <strain evidence="3 4">DSM 15893</strain>
    </source>
</reference>
<feature type="region of interest" description="Disordered" evidence="1">
    <location>
        <begin position="163"/>
        <end position="220"/>
    </location>
</feature>
<dbReference type="OrthoDB" id="5406098at2"/>
<name>A0A1I5R1B0_9GAMM</name>
<dbReference type="Gene3D" id="1.25.40.10">
    <property type="entry name" value="Tetratricopeptide repeat domain"/>
    <property type="match status" value="2"/>
</dbReference>
<proteinExistence type="predicted"/>
<feature type="transmembrane region" description="Helical" evidence="2">
    <location>
        <begin position="37"/>
        <end position="56"/>
    </location>
</feature>
<evidence type="ECO:0000313" key="4">
    <source>
        <dbReference type="Proteomes" id="UP000182692"/>
    </source>
</evidence>
<dbReference type="RefSeq" id="WP_074927064.1">
    <property type="nucleotide sequence ID" value="NZ_FOWR01000016.1"/>
</dbReference>
<dbReference type="EMBL" id="FOWR01000016">
    <property type="protein sequence ID" value="SFP52160.1"/>
    <property type="molecule type" value="Genomic_DNA"/>
</dbReference>
<dbReference type="Proteomes" id="UP000182692">
    <property type="component" value="Unassembled WGS sequence"/>
</dbReference>
<dbReference type="Pfam" id="PF14559">
    <property type="entry name" value="TPR_19"/>
    <property type="match status" value="1"/>
</dbReference>
<sequence length="432" mass="46207">MSELNRMLSDLSAPAQKENTVSLAAIPSTWGFRVVRVVLAIVATLVGASGIAWAIAANGDNADREGKTVIAQPQAIAPALIKETDAGVAIHEPVVAPSIITPSVTTKVATQDITFVALNDKPKASAVAVKQPDIVRQTAFVSDPKAAPMKHVEAPVELAAISSNTRSNSKADTDVKTPVSTSSAAPKNTPRVIAMTTLEPSANSASTSEESAVMEDTSTPSLTVETVELSGEDLAAIAYKKAQKRTQVGDTQKAIVYLRDAVKYQPTHLGATNQLAGLLYGRGKLRDAESVLRKGISANPQAASLKLTLARMYQQSSREESALNVLMTPVDTLDGEQRRFMSMRAALAQKLGRHGLAKNSYQWLTRNEPHDGRWWLGYAVSSEREGDLSTAKESYQSAIQAGGLSDKSVQFARQRLVYINNQAQKEGDSDGR</sequence>
<dbReference type="STRING" id="1121869.SAMN03084138_02410"/>
<evidence type="ECO:0000256" key="1">
    <source>
        <dbReference type="SAM" id="MobiDB-lite"/>
    </source>
</evidence>
<keyword evidence="2" id="KW-1133">Transmembrane helix</keyword>
<accession>A0A1I5R1B0</accession>
<feature type="compositionally biased region" description="Low complexity" evidence="1">
    <location>
        <begin position="199"/>
        <end position="211"/>
    </location>
</feature>
<evidence type="ECO:0000256" key="2">
    <source>
        <dbReference type="SAM" id="Phobius"/>
    </source>
</evidence>
<keyword evidence="2" id="KW-0472">Membrane</keyword>
<keyword evidence="2" id="KW-0812">Transmembrane</keyword>
<dbReference type="GeneID" id="35871011"/>